<evidence type="ECO:0000259" key="4">
    <source>
        <dbReference type="SMART" id="SM00829"/>
    </source>
</evidence>
<keyword evidence="3" id="KW-0560">Oxidoreductase</keyword>
<dbReference type="SUPFAM" id="SSF50129">
    <property type="entry name" value="GroES-like"/>
    <property type="match status" value="1"/>
</dbReference>
<dbReference type="InterPro" id="IPR020843">
    <property type="entry name" value="ER"/>
</dbReference>
<evidence type="ECO:0000313" key="5">
    <source>
        <dbReference type="EMBL" id="EUN26524.1"/>
    </source>
</evidence>
<dbReference type="Proteomes" id="UP000054337">
    <property type="component" value="Unassembled WGS sequence"/>
</dbReference>
<organism evidence="5 6">
    <name type="scientific">Bipolaris victoriae (strain FI3)</name>
    <name type="common">Victoria blight of oats agent</name>
    <name type="synonym">Cochliobolus victoriae</name>
    <dbReference type="NCBI Taxonomy" id="930091"/>
    <lineage>
        <taxon>Eukaryota</taxon>
        <taxon>Fungi</taxon>
        <taxon>Dikarya</taxon>
        <taxon>Ascomycota</taxon>
        <taxon>Pezizomycotina</taxon>
        <taxon>Dothideomycetes</taxon>
        <taxon>Pleosporomycetidae</taxon>
        <taxon>Pleosporales</taxon>
        <taxon>Pleosporineae</taxon>
        <taxon>Pleosporaceae</taxon>
        <taxon>Bipolaris</taxon>
    </lineage>
</organism>
<dbReference type="HOGENOM" id="CLU_026673_11_2_1"/>
<evidence type="ECO:0000256" key="1">
    <source>
        <dbReference type="ARBA" id="ARBA00022723"/>
    </source>
</evidence>
<dbReference type="PANTHER" id="PTHR43401:SF2">
    <property type="entry name" value="L-THREONINE 3-DEHYDROGENASE"/>
    <property type="match status" value="1"/>
</dbReference>
<evidence type="ECO:0000256" key="3">
    <source>
        <dbReference type="ARBA" id="ARBA00023002"/>
    </source>
</evidence>
<dbReference type="RefSeq" id="XP_014556112.1">
    <property type="nucleotide sequence ID" value="XM_014700626.1"/>
</dbReference>
<keyword evidence="1" id="KW-0479">Metal-binding</keyword>
<dbReference type="Pfam" id="PF08240">
    <property type="entry name" value="ADH_N"/>
    <property type="match status" value="1"/>
</dbReference>
<dbReference type="GeneID" id="26256343"/>
<keyword evidence="6" id="KW-1185">Reference proteome</keyword>
<proteinExistence type="predicted"/>
<name>W7EI89_BIPV3</name>
<keyword evidence="2" id="KW-0862">Zinc</keyword>
<feature type="domain" description="Enoyl reductase (ER)" evidence="4">
    <location>
        <begin position="8"/>
        <end position="304"/>
    </location>
</feature>
<dbReference type="InterPro" id="IPR002328">
    <property type="entry name" value="ADH_Zn_CS"/>
</dbReference>
<dbReference type="GO" id="GO:0016491">
    <property type="term" value="F:oxidoreductase activity"/>
    <property type="evidence" value="ECO:0007669"/>
    <property type="project" value="UniProtKB-KW"/>
</dbReference>
<dbReference type="CDD" id="cd08254">
    <property type="entry name" value="hydroxyacyl_CoA_DH"/>
    <property type="match status" value="1"/>
</dbReference>
<dbReference type="EMBL" id="KI968738">
    <property type="protein sequence ID" value="EUN26524.1"/>
    <property type="molecule type" value="Genomic_DNA"/>
</dbReference>
<evidence type="ECO:0000313" key="6">
    <source>
        <dbReference type="Proteomes" id="UP000054337"/>
    </source>
</evidence>
<protein>
    <recommendedName>
        <fullName evidence="4">Enoyl reductase (ER) domain-containing protein</fullName>
    </recommendedName>
</protein>
<dbReference type="AlphaFoldDB" id="W7EI89"/>
<dbReference type="PROSITE" id="PS00059">
    <property type="entry name" value="ADH_ZINC"/>
    <property type="match status" value="1"/>
</dbReference>
<dbReference type="InterPro" id="IPR050129">
    <property type="entry name" value="Zn_alcohol_dh"/>
</dbReference>
<accession>W7EI89</accession>
<dbReference type="SMART" id="SM00829">
    <property type="entry name" value="PKS_ER"/>
    <property type="match status" value="1"/>
</dbReference>
<reference evidence="5 6" key="1">
    <citation type="journal article" date="2013" name="PLoS Genet.">
        <title>Comparative genome structure, secondary metabolite, and effector coding capacity across Cochliobolus pathogens.</title>
        <authorList>
            <person name="Condon B.J."/>
            <person name="Leng Y."/>
            <person name="Wu D."/>
            <person name="Bushley K.E."/>
            <person name="Ohm R.A."/>
            <person name="Otillar R."/>
            <person name="Martin J."/>
            <person name="Schackwitz W."/>
            <person name="Grimwood J."/>
            <person name="MohdZainudin N."/>
            <person name="Xue C."/>
            <person name="Wang R."/>
            <person name="Manning V.A."/>
            <person name="Dhillon B."/>
            <person name="Tu Z.J."/>
            <person name="Steffenson B.J."/>
            <person name="Salamov A."/>
            <person name="Sun H."/>
            <person name="Lowry S."/>
            <person name="LaButti K."/>
            <person name="Han J."/>
            <person name="Copeland A."/>
            <person name="Lindquist E."/>
            <person name="Barry K."/>
            <person name="Schmutz J."/>
            <person name="Baker S.E."/>
            <person name="Ciuffetti L.M."/>
            <person name="Grigoriev I.V."/>
            <person name="Zhong S."/>
            <person name="Turgeon B.G."/>
        </authorList>
    </citation>
    <scope>NUCLEOTIDE SEQUENCE [LARGE SCALE GENOMIC DNA]</scope>
    <source>
        <strain evidence="5 6">FI3</strain>
    </source>
</reference>
<dbReference type="OrthoDB" id="1879366at2759"/>
<sequence length="308" mass="32407">MKAFRFETVDQGLCLQQVPPPSPSPGEVVVRVEAAGICHSDLHVLHGQGSGWMSKLPITLGHEVAGIVEEVGPDVVGFKIGDRVGVALLPKDADLTNVIGIGRDGGFAEKVLVPATVLVPLPEKVGFAEATVANDSISTAYHAVITEAAITGSTTVAIVGLGGLGLSGVRIASIEGATVLGVDIDDKKFADATAFGAKACFKKLDDIPSEVIIDVDALRRVRSSGMVVLVGVGVPTFELSTNTLMSRNLTLRESVGSTMAEYRKVLDLIASGLIKPKLEEIPFLEIPNGLRRLERLEVVGRLFSRPNA</sequence>
<evidence type="ECO:0000256" key="2">
    <source>
        <dbReference type="ARBA" id="ARBA00022833"/>
    </source>
</evidence>
<dbReference type="InterPro" id="IPR036291">
    <property type="entry name" value="NAD(P)-bd_dom_sf"/>
</dbReference>
<dbReference type="Gene3D" id="3.90.180.10">
    <property type="entry name" value="Medium-chain alcohol dehydrogenases, catalytic domain"/>
    <property type="match status" value="1"/>
</dbReference>
<dbReference type="InterPro" id="IPR013154">
    <property type="entry name" value="ADH-like_N"/>
</dbReference>
<dbReference type="SUPFAM" id="SSF51735">
    <property type="entry name" value="NAD(P)-binding Rossmann-fold domains"/>
    <property type="match status" value="1"/>
</dbReference>
<dbReference type="PANTHER" id="PTHR43401">
    <property type="entry name" value="L-THREONINE 3-DEHYDROGENASE"/>
    <property type="match status" value="1"/>
</dbReference>
<dbReference type="InterPro" id="IPR011032">
    <property type="entry name" value="GroES-like_sf"/>
</dbReference>
<gene>
    <name evidence="5" type="ORF">COCVIDRAFT_38167</name>
</gene>
<dbReference type="GO" id="GO:0008270">
    <property type="term" value="F:zinc ion binding"/>
    <property type="evidence" value="ECO:0007669"/>
    <property type="project" value="InterPro"/>
</dbReference>